<gene>
    <name evidence="1" type="ORF">J6I90_08225</name>
</gene>
<evidence type="ECO:0000313" key="2">
    <source>
        <dbReference type="Proteomes" id="UP001169492"/>
    </source>
</evidence>
<accession>A0AAW7QZL0</accession>
<organism evidence="1 2">
    <name type="scientific">Pseudidiomarina terrestris</name>
    <dbReference type="NCBI Taxonomy" id="2820060"/>
    <lineage>
        <taxon>Bacteria</taxon>
        <taxon>Pseudomonadati</taxon>
        <taxon>Pseudomonadota</taxon>
        <taxon>Gammaproteobacteria</taxon>
        <taxon>Alteromonadales</taxon>
        <taxon>Idiomarinaceae</taxon>
        <taxon>Pseudidiomarina</taxon>
    </lineage>
</organism>
<evidence type="ECO:0008006" key="3">
    <source>
        <dbReference type="Google" id="ProtNLM"/>
    </source>
</evidence>
<protein>
    <recommendedName>
        <fullName evidence="3">AAA+ ATPase domain-containing protein</fullName>
    </recommendedName>
</protein>
<comment type="caution">
    <text evidence="1">The sequence shown here is derived from an EMBL/GenBank/DDBJ whole genome shotgun (WGS) entry which is preliminary data.</text>
</comment>
<dbReference type="Gene3D" id="3.40.50.300">
    <property type="entry name" value="P-loop containing nucleotide triphosphate hydrolases"/>
    <property type="match status" value="1"/>
</dbReference>
<sequence length="1131" mass="126703">MRTTNEPISINNKYKSSVRLDNLAEGYQDFVNALILHGTLKGTLTTICQELEGSLQRAFTITGPYGSGKSTLAGLLSGAISNDKSVRNIVKRKLAEQDAELLDSIESAFAFKSGWLVVKHVCGLDNPAKSITHSICSQLGFKNDRNTINSLSDGECIELIKEAISSSKPKRDGTLILLDEMGKALDYQSNSEGDLYFFQELADIAQQTKSPVVIIGFLHQAFSQYAKGKTALTQQEWAKVQGRYRDLGYNPTVDESLILIGDSIAVQPKVQRSLENHYSSLIGNVLNAFPQSFTNTDSLKNALPLDPVVSLMLGPISRRRFSQNERSIFGFLASRERFGFRWFLENIWDKDKPSLYSPELLLNYLEANLGHLITSSPDGKAWLETQDALKRASQKGQEIHSTLVTIIGLTTIFGQQYQLFATRELLHGYLSHLYSLKEIDKALAELASWALIIFRNRHSAFFVFQGSDLDINTLILDEVDSIREGVSWAKECTTPSHVLASSHYHKTGSMRWASTAFVESVDHLKELNTYDAPRSGQPFTCFALTGESLTKKALSSVSKSNPTLIIGCTKSVERLRSAATEVIAIRNIFKKEEKLSHDHIAQAELTNRLNEGLQGIADELDHLFAETNWYFQGKDLGTEPLSKHCSTVADQVFPDAPVIINELVNRSKPSGSANSATNKLMLIMLNQDKEKNLGFDDHTFPPEKGIYLSVLKSKGWHTSDELGNRFTEDWQSGLAKQHSDSYKIWKSGFDYIKRADRTVTVSELYDQWMQAPYGLTAGLCRIYALALMKSLEGKVAFYDKDSTQSFIFIPELDEVIVEKLHKHAHEVGVRYYEIDSVQTQFVERIAEAALKTDMSKADILSLAKEIVRQVHLLPSWVKKTSGIQLGETTSSYSLSREAKALRNAALRANDPFKLILEDIPDIFGLNSDDSKQINKLTVRLREALDDLSAQHGFLLDAYRVIIKREIGAEFDSALAQRCKIVAQSAHRPGVKEFAQRLQRFAVSPSNENLIPVMSTAMGVAERNWSDKHINIGLHEVHNFCRQFRREESFTRISTVAATRTLALVLSEPNGEMSELEGHIADVDSSLDIDARISTIESELNDLPDDARREILFRALTKYLYPVENDRETVND</sequence>
<proteinExistence type="predicted"/>
<dbReference type="Proteomes" id="UP001169492">
    <property type="component" value="Unassembled WGS sequence"/>
</dbReference>
<dbReference type="AlphaFoldDB" id="A0AAW7QZL0"/>
<name>A0AAW7QZL0_9GAMM</name>
<evidence type="ECO:0000313" key="1">
    <source>
        <dbReference type="EMBL" id="MDN7124866.1"/>
    </source>
</evidence>
<dbReference type="RefSeq" id="WP_301774660.1">
    <property type="nucleotide sequence ID" value="NZ_JAGGJB010000004.1"/>
</dbReference>
<reference evidence="1 2" key="1">
    <citation type="submission" date="2021-03" db="EMBL/GenBank/DDBJ databases">
        <title>Pseudidiomarina terrestris, a new bacterium isolated from saline soil.</title>
        <authorList>
            <person name="Galisteo C."/>
            <person name="De La Haba R."/>
            <person name="Sanchez-Porro C."/>
            <person name="Ventosa A."/>
        </authorList>
    </citation>
    <scope>NUCLEOTIDE SEQUENCE [LARGE SCALE GENOMIC DNA]</scope>
    <source>
        <strain evidence="1 2">1APP75-32.1</strain>
    </source>
</reference>
<dbReference type="InterPro" id="IPR027417">
    <property type="entry name" value="P-loop_NTPase"/>
</dbReference>
<dbReference type="EMBL" id="JAGGJB010000004">
    <property type="protein sequence ID" value="MDN7124866.1"/>
    <property type="molecule type" value="Genomic_DNA"/>
</dbReference>
<dbReference type="SUPFAM" id="SSF52540">
    <property type="entry name" value="P-loop containing nucleoside triphosphate hydrolases"/>
    <property type="match status" value="1"/>
</dbReference>